<sequence>MNYNLKIVRFMKNLAVLFFIPNKKFLIGLCWSMLLVLEPNLSFQAIATPTGSLAETSTNPEHNSSNPNQKPDATNSSDPNQKPETTNSSDPNQKPETTNSSDPNQKPDATNSSDPNQKPETNEQSTAEEDVIKELKGKWQGKDPSSNETMFYIFTEDNKLFIINKSQFGLFGVEAKYQVINVKNKPMQIDVDFGKNKTVQTIFEFANKPPLPNQKQGIKQLRIELVNLNSGNRPTAFSQAKTIILTNVSDNIKLENTPIVEYTK</sequence>
<comment type="caution">
    <text evidence="2">The sequence shown here is derived from an EMBL/GenBank/DDBJ whole genome shotgun (WGS) entry which is preliminary data.</text>
</comment>
<evidence type="ECO:0000313" key="3">
    <source>
        <dbReference type="Proteomes" id="UP000606396"/>
    </source>
</evidence>
<evidence type="ECO:0000256" key="1">
    <source>
        <dbReference type="SAM" id="MobiDB-lite"/>
    </source>
</evidence>
<dbReference type="Proteomes" id="UP000606396">
    <property type="component" value="Unassembled WGS sequence"/>
</dbReference>
<accession>A0ABR8H739</accession>
<keyword evidence="3" id="KW-1185">Reference proteome</keyword>
<evidence type="ECO:0000313" key="2">
    <source>
        <dbReference type="EMBL" id="MBD2611061.1"/>
    </source>
</evidence>
<reference evidence="2 3" key="1">
    <citation type="journal article" date="2020" name="ISME J.">
        <title>Comparative genomics reveals insights into cyanobacterial evolution and habitat adaptation.</title>
        <authorList>
            <person name="Chen M.Y."/>
            <person name="Teng W.K."/>
            <person name="Zhao L."/>
            <person name="Hu C.X."/>
            <person name="Zhou Y.K."/>
            <person name="Han B.P."/>
            <person name="Song L.R."/>
            <person name="Shu W.S."/>
        </authorList>
    </citation>
    <scope>NUCLEOTIDE SEQUENCE [LARGE SCALE GENOMIC DNA]</scope>
    <source>
        <strain evidence="2 3">FACHB-252</strain>
    </source>
</reference>
<gene>
    <name evidence="2" type="ORF">H6G94_07225</name>
</gene>
<protein>
    <submittedName>
        <fullName evidence="2">Uncharacterized protein</fullName>
    </submittedName>
</protein>
<organism evidence="2 3">
    <name type="scientific">Nostoc punctiforme FACHB-252</name>
    <dbReference type="NCBI Taxonomy" id="1357509"/>
    <lineage>
        <taxon>Bacteria</taxon>
        <taxon>Bacillati</taxon>
        <taxon>Cyanobacteriota</taxon>
        <taxon>Cyanophyceae</taxon>
        <taxon>Nostocales</taxon>
        <taxon>Nostocaceae</taxon>
        <taxon>Nostoc</taxon>
    </lineage>
</organism>
<name>A0ABR8H739_NOSPU</name>
<dbReference type="RefSeq" id="WP_190948890.1">
    <property type="nucleotide sequence ID" value="NZ_JACJTC010000004.1"/>
</dbReference>
<proteinExistence type="predicted"/>
<feature type="compositionally biased region" description="Polar residues" evidence="1">
    <location>
        <begin position="52"/>
        <end position="125"/>
    </location>
</feature>
<feature type="region of interest" description="Disordered" evidence="1">
    <location>
        <begin position="52"/>
        <end position="129"/>
    </location>
</feature>
<dbReference type="EMBL" id="JACJTC010000004">
    <property type="protein sequence ID" value="MBD2611061.1"/>
    <property type="molecule type" value="Genomic_DNA"/>
</dbReference>